<dbReference type="CDD" id="cd07247">
    <property type="entry name" value="SgaA_N_like"/>
    <property type="match status" value="1"/>
</dbReference>
<proteinExistence type="predicted"/>
<dbReference type="PANTHER" id="PTHR33993">
    <property type="entry name" value="GLYOXALASE-RELATED"/>
    <property type="match status" value="1"/>
</dbReference>
<gene>
    <name evidence="2" type="ORF">DEP91_05170</name>
</gene>
<organism evidence="2 3">
    <name type="scientific">Sphingomonas bacterium</name>
    <dbReference type="NCBI Taxonomy" id="1895847"/>
    <lineage>
        <taxon>Bacteria</taxon>
        <taxon>Pseudomonadati</taxon>
        <taxon>Pseudomonadota</taxon>
        <taxon>Alphaproteobacteria</taxon>
        <taxon>Sphingomonadales</taxon>
        <taxon>Sphingomonadaceae</taxon>
        <taxon>Sphingomonas</taxon>
    </lineage>
</organism>
<evidence type="ECO:0000259" key="1">
    <source>
        <dbReference type="PROSITE" id="PS51819"/>
    </source>
</evidence>
<feature type="domain" description="VOC" evidence="1">
    <location>
        <begin position="143"/>
        <end position="258"/>
    </location>
</feature>
<accession>A0A3D0WA05</accession>
<dbReference type="Pfam" id="PF00903">
    <property type="entry name" value="Glyoxalase"/>
    <property type="match status" value="2"/>
</dbReference>
<dbReference type="InterPro" id="IPR004360">
    <property type="entry name" value="Glyas_Fos-R_dOase_dom"/>
</dbReference>
<dbReference type="EMBL" id="DOYJ01000147">
    <property type="protein sequence ID" value="HCB75551.1"/>
    <property type="molecule type" value="Genomic_DNA"/>
</dbReference>
<sequence>MARNHHGIPVWYELMTDDPDAAQTFYAEAIGWHAADSGQPGMDYRIFAQPHGNAIAGMLKRPEGAAPARWLIYFGVDDVDAAVAEVQAAGGDVWMPATTMPGVGRLAMVGDPERNPFYLMRGEPDEPSTAFVAYTGGDKPAAGCGVWNELTTRDQGAAMGFYGRVLGLRQEGGMPMGELGEYSFVHAGPDCIGATMTAQPDWPLGWQPYFLVEDIDAAAARIAKAGGSVVQAPDPIPGGDFSMVAADPAGVRFGLVGSRKG</sequence>
<dbReference type="InterPro" id="IPR052164">
    <property type="entry name" value="Anthracycline_SecMetBiosynth"/>
</dbReference>
<feature type="domain" description="VOC" evidence="1">
    <location>
        <begin position="8"/>
        <end position="122"/>
    </location>
</feature>
<evidence type="ECO:0000313" key="3">
    <source>
        <dbReference type="Proteomes" id="UP000262699"/>
    </source>
</evidence>
<dbReference type="InterPro" id="IPR037523">
    <property type="entry name" value="VOC_core"/>
</dbReference>
<dbReference type="Gene3D" id="3.10.180.10">
    <property type="entry name" value="2,3-Dihydroxybiphenyl 1,2-Dioxygenase, domain 1"/>
    <property type="match status" value="2"/>
</dbReference>
<dbReference type="Proteomes" id="UP000262699">
    <property type="component" value="Unassembled WGS sequence"/>
</dbReference>
<evidence type="ECO:0000313" key="2">
    <source>
        <dbReference type="EMBL" id="HCB75551.1"/>
    </source>
</evidence>
<comment type="caution">
    <text evidence="2">The sequence shown here is derived from an EMBL/GenBank/DDBJ whole genome shotgun (WGS) entry which is preliminary data.</text>
</comment>
<dbReference type="AlphaFoldDB" id="A0A3D0WA05"/>
<dbReference type="PROSITE" id="PS51819">
    <property type="entry name" value="VOC"/>
    <property type="match status" value="2"/>
</dbReference>
<dbReference type="PANTHER" id="PTHR33993:SF14">
    <property type="entry name" value="GB|AAF24581.1"/>
    <property type="match status" value="1"/>
</dbReference>
<dbReference type="SUPFAM" id="SSF54593">
    <property type="entry name" value="Glyoxalase/Bleomycin resistance protein/Dihydroxybiphenyl dioxygenase"/>
    <property type="match status" value="2"/>
</dbReference>
<name>A0A3D0WA05_9SPHN</name>
<protein>
    <recommendedName>
        <fullName evidence="1">VOC domain-containing protein</fullName>
    </recommendedName>
</protein>
<reference evidence="2 3" key="1">
    <citation type="journal article" date="2018" name="Nat. Biotechnol.">
        <title>A standardized bacterial taxonomy based on genome phylogeny substantially revises the tree of life.</title>
        <authorList>
            <person name="Parks D.H."/>
            <person name="Chuvochina M."/>
            <person name="Waite D.W."/>
            <person name="Rinke C."/>
            <person name="Skarshewski A."/>
            <person name="Chaumeil P.A."/>
            <person name="Hugenholtz P."/>
        </authorList>
    </citation>
    <scope>NUCLEOTIDE SEQUENCE [LARGE SCALE GENOMIC DNA]</scope>
    <source>
        <strain evidence="2">UBA9015</strain>
    </source>
</reference>
<dbReference type="InterPro" id="IPR029068">
    <property type="entry name" value="Glyas_Bleomycin-R_OHBP_Dase"/>
</dbReference>